<dbReference type="Proteomes" id="UP000250235">
    <property type="component" value="Unassembled WGS sequence"/>
</dbReference>
<dbReference type="OrthoDB" id="848707at2759"/>
<organism evidence="2 3">
    <name type="scientific">Dorcoceras hygrometricum</name>
    <dbReference type="NCBI Taxonomy" id="472368"/>
    <lineage>
        <taxon>Eukaryota</taxon>
        <taxon>Viridiplantae</taxon>
        <taxon>Streptophyta</taxon>
        <taxon>Embryophyta</taxon>
        <taxon>Tracheophyta</taxon>
        <taxon>Spermatophyta</taxon>
        <taxon>Magnoliopsida</taxon>
        <taxon>eudicotyledons</taxon>
        <taxon>Gunneridae</taxon>
        <taxon>Pentapetalae</taxon>
        <taxon>asterids</taxon>
        <taxon>lamiids</taxon>
        <taxon>Lamiales</taxon>
        <taxon>Gesneriaceae</taxon>
        <taxon>Didymocarpoideae</taxon>
        <taxon>Trichosporeae</taxon>
        <taxon>Loxocarpinae</taxon>
        <taxon>Dorcoceras</taxon>
    </lineage>
</organism>
<gene>
    <name evidence="2" type="ORF">F511_28304</name>
</gene>
<accession>A0A2Z7BPA5</accession>
<sequence length="575" mass="64105">MALSLIASALQVNFDSVLTFPEEGMAAMFKALESTDVRGFLECPSVLYEQELDQFFDTAFVRENEVISAVQGKLIGISEEQLAIVFELPMAGLTYMTEVPKYLVYDARNIFSISGEPVKTSCKRREMKYEFCLLNDILAKSVTVKAGSFDAVTHERFLLMMAIHFGLKINWSKIMFDIFKEMVTKTSKQAKGFAVQICVLLKSAPNLTLGEAKFDWAVKIRIRPPELETSICDVKIRRCANTKTFPPLKILTVKTVGTYIAKNKNITGEEGVDEPMAKVANKAVTKRILAPADVESGAKKKRTNMGRPAPAEANLAMVTVAQNVEPISVIPAATPRTQRRRAPKRKLVLQEGSDAEIVDNIIHQSRLDVSAIASYDEEEPLVETEKEEDKEKEKEIEPVAYEGMSLEKKSDSEDTDPLSKVLARTEKPTSDEDSMPIDDLLAQIPEIMMLPSVTAAEPTKIKFGLGIEIKGVKEWDWYKASLPQIAISDKGKAPLVEPDTIKGHPAREIFSLICADIDFVVQLREKVIEEIVSFFHSFSLRRLVVLESVSDIVSKEEQMLAWAETVATGLFLTKI</sequence>
<feature type="compositionally biased region" description="Basic and acidic residues" evidence="1">
    <location>
        <begin position="383"/>
        <end position="397"/>
    </location>
</feature>
<evidence type="ECO:0008006" key="4">
    <source>
        <dbReference type="Google" id="ProtNLM"/>
    </source>
</evidence>
<dbReference type="EMBL" id="KV003913">
    <property type="protein sequence ID" value="KZV36289.1"/>
    <property type="molecule type" value="Genomic_DNA"/>
</dbReference>
<keyword evidence="3" id="KW-1185">Reference proteome</keyword>
<feature type="region of interest" description="Disordered" evidence="1">
    <location>
        <begin position="378"/>
        <end position="436"/>
    </location>
</feature>
<proteinExistence type="predicted"/>
<protein>
    <recommendedName>
        <fullName evidence="4">Splicing factor 3B subunit 1-like</fullName>
    </recommendedName>
</protein>
<name>A0A2Z7BPA5_9LAMI</name>
<dbReference type="AlphaFoldDB" id="A0A2Z7BPA5"/>
<evidence type="ECO:0000256" key="1">
    <source>
        <dbReference type="SAM" id="MobiDB-lite"/>
    </source>
</evidence>
<evidence type="ECO:0000313" key="3">
    <source>
        <dbReference type="Proteomes" id="UP000250235"/>
    </source>
</evidence>
<reference evidence="2 3" key="1">
    <citation type="journal article" date="2015" name="Proc. Natl. Acad. Sci. U.S.A.">
        <title>The resurrection genome of Boea hygrometrica: A blueprint for survival of dehydration.</title>
        <authorList>
            <person name="Xiao L."/>
            <person name="Yang G."/>
            <person name="Zhang L."/>
            <person name="Yang X."/>
            <person name="Zhao S."/>
            <person name="Ji Z."/>
            <person name="Zhou Q."/>
            <person name="Hu M."/>
            <person name="Wang Y."/>
            <person name="Chen M."/>
            <person name="Xu Y."/>
            <person name="Jin H."/>
            <person name="Xiao X."/>
            <person name="Hu G."/>
            <person name="Bao F."/>
            <person name="Hu Y."/>
            <person name="Wan P."/>
            <person name="Li L."/>
            <person name="Deng X."/>
            <person name="Kuang T."/>
            <person name="Xiang C."/>
            <person name="Zhu J.K."/>
            <person name="Oliver M.J."/>
            <person name="He Y."/>
        </authorList>
    </citation>
    <scope>NUCLEOTIDE SEQUENCE [LARGE SCALE GENOMIC DNA]</scope>
    <source>
        <strain evidence="3">cv. XS01</strain>
    </source>
</reference>
<evidence type="ECO:0000313" key="2">
    <source>
        <dbReference type="EMBL" id="KZV36289.1"/>
    </source>
</evidence>